<dbReference type="Gene3D" id="1.20.120.20">
    <property type="entry name" value="Apolipoprotein"/>
    <property type="match status" value="1"/>
</dbReference>
<organism evidence="2">
    <name type="scientific">Callorhinchus milii</name>
    <name type="common">Ghost shark</name>
    <dbReference type="NCBI Taxonomy" id="7868"/>
    <lineage>
        <taxon>Eukaryota</taxon>
        <taxon>Metazoa</taxon>
        <taxon>Chordata</taxon>
        <taxon>Craniata</taxon>
        <taxon>Vertebrata</taxon>
        <taxon>Chondrichthyes</taxon>
        <taxon>Holocephali</taxon>
        <taxon>Chimaeriformes</taxon>
        <taxon>Callorhinchidae</taxon>
        <taxon>Callorhinchus</taxon>
    </lineage>
</organism>
<dbReference type="EMBL" id="JW875707">
    <property type="protein sequence ID" value="AFP08224.1"/>
    <property type="molecule type" value="mRNA"/>
</dbReference>
<name>V9L8M6_CALMI</name>
<sequence length="252" mass="29623">MSPTLALTLTFICLSGSLAEKIQHHLIEGQHIFWFFVKKFSGESQSVIDSISKSHNNIIREKIFSDTYLLHEFTEKSINLLKPFAKEISEIVLFDARKTQNRLKSLVNDYKLRVEPVWRSIELEMKRQVEVFEKTLIPNLNTLRDSVRDDFDSLNVDIQENALYLQTKTQEMVKKVQETMLSFSFSRVRSLLHKIVGFEKEVIPISVEAQYKFLFKFLWQESQLTAQTQLKPDLSNLESWLIDWVAMYLVRL</sequence>
<dbReference type="AlphaFoldDB" id="V9L8M6"/>
<evidence type="ECO:0000313" key="2">
    <source>
        <dbReference type="EMBL" id="AFP08224.1"/>
    </source>
</evidence>
<protein>
    <submittedName>
        <fullName evidence="2">Apolipoprotein A4</fullName>
    </submittedName>
</protein>
<dbReference type="SUPFAM" id="SSF58113">
    <property type="entry name" value="Apolipoprotein A-I"/>
    <property type="match status" value="1"/>
</dbReference>
<evidence type="ECO:0000256" key="1">
    <source>
        <dbReference type="SAM" id="SignalP"/>
    </source>
</evidence>
<accession>V9L8M6</accession>
<proteinExistence type="evidence at transcript level"/>
<keyword evidence="2" id="KW-0449">Lipoprotein</keyword>
<feature type="chain" id="PRO_5004779170" evidence="1">
    <location>
        <begin position="20"/>
        <end position="252"/>
    </location>
</feature>
<keyword evidence="1" id="KW-0732">Signal</keyword>
<feature type="signal peptide" evidence="1">
    <location>
        <begin position="1"/>
        <end position="19"/>
    </location>
</feature>
<reference evidence="2" key="1">
    <citation type="journal article" date="2014" name="Nature">
        <title>Elephant shark genome provides unique insights into gnathostome evolution.</title>
        <authorList>
            <consortium name="International Elephant Shark Genome Sequencing Consortium"/>
            <person name="Venkatesh B."/>
            <person name="Lee A.P."/>
            <person name="Ravi V."/>
            <person name="Maurya A.K."/>
            <person name="Lian M.M."/>
            <person name="Swann J.B."/>
            <person name="Ohta Y."/>
            <person name="Flajnik M.F."/>
            <person name="Sutoh Y."/>
            <person name="Kasahara M."/>
            <person name="Hoon S."/>
            <person name="Gangu V."/>
            <person name="Roy S.W."/>
            <person name="Irimia M."/>
            <person name="Korzh V."/>
            <person name="Kondrychyn I."/>
            <person name="Lim Z.W."/>
            <person name="Tay B.H."/>
            <person name="Tohari S."/>
            <person name="Kong K.W."/>
            <person name="Ho S."/>
            <person name="Lorente-Galdos B."/>
            <person name="Quilez J."/>
            <person name="Marques-Bonet T."/>
            <person name="Raney B.J."/>
            <person name="Ingham P.W."/>
            <person name="Tay A."/>
            <person name="Hillier L.W."/>
            <person name="Minx P."/>
            <person name="Boehm T."/>
            <person name="Wilson R.K."/>
            <person name="Brenner S."/>
            <person name="Warren W.C."/>
        </authorList>
    </citation>
    <scope>NUCLEOTIDE SEQUENCE</scope>
    <source>
        <tissue evidence="2">Brain</tissue>
    </source>
</reference>